<comment type="subunit">
    <text evidence="9">Homodimer.</text>
</comment>
<dbReference type="HAMAP" id="MF_02075">
    <property type="entry name" value="Asp_tRNA_synth_type2"/>
    <property type="match status" value="1"/>
</dbReference>
<keyword evidence="5 9" id="KW-0547">Nucleotide-binding</keyword>
<dbReference type="Pfam" id="PF00152">
    <property type="entry name" value="tRNA-synt_2"/>
    <property type="match status" value="1"/>
</dbReference>
<feature type="binding site" evidence="9">
    <location>
        <position position="352"/>
    </location>
    <ligand>
        <name>Mg(2+)</name>
        <dbReference type="ChEBI" id="CHEBI:18420"/>
        <label>3</label>
    </ligand>
</feature>
<dbReference type="EMBL" id="CP029289">
    <property type="protein sequence ID" value="AWR94323.1"/>
    <property type="molecule type" value="Genomic_DNA"/>
</dbReference>
<comment type="subcellular location">
    <subcellularLocation>
        <location evidence="1 9">Cytoplasm</location>
    </subcellularLocation>
</comment>
<evidence type="ECO:0000256" key="2">
    <source>
        <dbReference type="ARBA" id="ARBA00005312"/>
    </source>
</evidence>
<dbReference type="NCBIfam" id="TIGR00458">
    <property type="entry name" value="aspS_nondisc"/>
    <property type="match status" value="1"/>
</dbReference>
<dbReference type="InterPro" id="IPR045864">
    <property type="entry name" value="aa-tRNA-synth_II/BPL/LPL"/>
</dbReference>
<keyword evidence="9" id="KW-0479">Metal-binding</keyword>
<keyword evidence="7 9" id="KW-0648">Protein biosynthesis</keyword>
<dbReference type="Pfam" id="PF01336">
    <property type="entry name" value="tRNA_anti-codon"/>
    <property type="match status" value="1"/>
</dbReference>
<dbReference type="InterPro" id="IPR006195">
    <property type="entry name" value="aa-tRNA-synth_II"/>
</dbReference>
<dbReference type="GO" id="GO:0017101">
    <property type="term" value="C:aminoacyl-tRNA synthetase multienzyme complex"/>
    <property type="evidence" value="ECO:0007669"/>
    <property type="project" value="TreeGrafter"/>
</dbReference>
<dbReference type="Proteomes" id="UP000248044">
    <property type="component" value="Chromosome"/>
</dbReference>
<comment type="cofactor">
    <cofactor evidence="9">
        <name>Mg(2+)</name>
        <dbReference type="ChEBI" id="CHEBI:18420"/>
    </cofactor>
    <text evidence="9">Binds 3 Mg(2+) cations per subunit. The strongest magnesium site (Mg1) is bound to the beta- and gamma-phosphates of ATP and four water molecules complete its coordination sphere.</text>
</comment>
<dbReference type="PANTHER" id="PTHR43450">
    <property type="entry name" value="ASPARTYL-TRNA SYNTHETASE"/>
    <property type="match status" value="1"/>
</dbReference>
<dbReference type="GeneID" id="36831823"/>
<feature type="domain" description="Aminoacyl-transfer RNA synthetases class-II family profile" evidence="10">
    <location>
        <begin position="134"/>
        <end position="429"/>
    </location>
</feature>
<keyword evidence="9" id="KW-0460">Magnesium</keyword>
<evidence type="ECO:0000256" key="1">
    <source>
        <dbReference type="ARBA" id="ARBA00004496"/>
    </source>
</evidence>
<comment type="caution">
    <text evidence="9">Lacks conserved residue(s) required for the propagation of feature annotation.</text>
</comment>
<dbReference type="GO" id="GO:0006422">
    <property type="term" value="P:aspartyl-tRNA aminoacylation"/>
    <property type="evidence" value="ECO:0007669"/>
    <property type="project" value="UniProtKB-UniRule"/>
</dbReference>
<evidence type="ECO:0000313" key="11">
    <source>
        <dbReference type="EMBL" id="AWR94323.1"/>
    </source>
</evidence>
<feature type="binding site" evidence="9">
    <location>
        <position position="352"/>
    </location>
    <ligand>
        <name>ATP</name>
        <dbReference type="ChEBI" id="CHEBI:30616"/>
    </ligand>
</feature>
<evidence type="ECO:0000256" key="7">
    <source>
        <dbReference type="ARBA" id="ARBA00022917"/>
    </source>
</evidence>
<feature type="binding site" evidence="9">
    <location>
        <position position="355"/>
    </location>
    <ligand>
        <name>Mg(2+)</name>
        <dbReference type="ChEBI" id="CHEBI:18420"/>
        <label>2</label>
    </ligand>
</feature>
<organism evidence="11 12">
    <name type="scientific">Acidianus brierleyi</name>
    <dbReference type="NCBI Taxonomy" id="41673"/>
    <lineage>
        <taxon>Archaea</taxon>
        <taxon>Thermoproteota</taxon>
        <taxon>Thermoprotei</taxon>
        <taxon>Sulfolobales</taxon>
        <taxon>Sulfolobaceae</taxon>
        <taxon>Acidianus</taxon>
    </lineage>
</organism>
<dbReference type="InterPro" id="IPR004364">
    <property type="entry name" value="Aa-tRNA-synt_II"/>
</dbReference>
<dbReference type="GO" id="GO:0050560">
    <property type="term" value="F:aspartate-tRNA(Asn) ligase activity"/>
    <property type="evidence" value="ECO:0007669"/>
    <property type="project" value="UniProtKB-EC"/>
</dbReference>
<comment type="catalytic activity">
    <reaction evidence="9">
        <text>tRNA(Asx) + L-aspartate + ATP = L-aspartyl-tRNA(Asx) + AMP + diphosphate</text>
        <dbReference type="Rhea" id="RHEA:18349"/>
        <dbReference type="Rhea" id="RHEA-COMP:9710"/>
        <dbReference type="Rhea" id="RHEA-COMP:9711"/>
        <dbReference type="ChEBI" id="CHEBI:29991"/>
        <dbReference type="ChEBI" id="CHEBI:30616"/>
        <dbReference type="ChEBI" id="CHEBI:33019"/>
        <dbReference type="ChEBI" id="CHEBI:78442"/>
        <dbReference type="ChEBI" id="CHEBI:78516"/>
        <dbReference type="ChEBI" id="CHEBI:456215"/>
        <dbReference type="EC" id="6.1.1.23"/>
    </reaction>
</comment>
<feature type="site" description="Important for tRNA non-discrimination" evidence="9">
    <location>
        <position position="82"/>
    </location>
</feature>
<dbReference type="GO" id="GO:0005524">
    <property type="term" value="F:ATP binding"/>
    <property type="evidence" value="ECO:0007669"/>
    <property type="project" value="UniProtKB-UniRule"/>
</dbReference>
<dbReference type="EC" id="6.1.1.23" evidence="9"/>
<evidence type="ECO:0000256" key="5">
    <source>
        <dbReference type="ARBA" id="ARBA00022741"/>
    </source>
</evidence>
<evidence type="ECO:0000256" key="3">
    <source>
        <dbReference type="ARBA" id="ARBA00022490"/>
    </source>
</evidence>
<reference evidence="11 12" key="1">
    <citation type="submission" date="2018-05" db="EMBL/GenBank/DDBJ databases">
        <title>Complete Genome Sequences of Extremely Thermoacidophilic, Metal-Mobilizing Type-Strain Members of the Archaeal Family Sulfolobaceae: Acidianus brierleyi DSM-1651T, Acidianus sulfidivorans DSM-18786T, Metallosphaera hakonensis DSM-7519T, and Metallosphaera prunae DSM-10039T.</title>
        <authorList>
            <person name="Counts J.A."/>
            <person name="Kelly R.M."/>
        </authorList>
    </citation>
    <scope>NUCLEOTIDE SEQUENCE [LARGE SCALE GENOMIC DNA]</scope>
    <source>
        <strain evidence="11 12">DSM 1651</strain>
    </source>
</reference>
<gene>
    <name evidence="9" type="primary">aspS</name>
    <name evidence="11" type="ORF">DFR85_06665</name>
</gene>
<feature type="binding site" evidence="9">
    <location>
        <position position="210"/>
    </location>
    <ligand>
        <name>L-aspartate</name>
        <dbReference type="ChEBI" id="CHEBI:29991"/>
    </ligand>
</feature>
<dbReference type="OrthoDB" id="5908at2157"/>
<evidence type="ECO:0000256" key="8">
    <source>
        <dbReference type="ARBA" id="ARBA00023146"/>
    </source>
</evidence>
<dbReference type="InterPro" id="IPR004365">
    <property type="entry name" value="NA-bd_OB_tRNA"/>
</dbReference>
<keyword evidence="3 9" id="KW-0963">Cytoplasm</keyword>
<evidence type="ECO:0000313" key="12">
    <source>
        <dbReference type="Proteomes" id="UP000248044"/>
    </source>
</evidence>
<keyword evidence="8 9" id="KW-0030">Aminoacyl-tRNA synthetase</keyword>
<dbReference type="NCBIfam" id="NF003483">
    <property type="entry name" value="PRK05159.1"/>
    <property type="match status" value="1"/>
</dbReference>
<dbReference type="RefSeq" id="WP_110270204.1">
    <property type="nucleotide sequence ID" value="NZ_CP029289.2"/>
</dbReference>
<dbReference type="FunFam" id="3.30.930.10:FF:000038">
    <property type="entry name" value="Aspartate--tRNA ligase"/>
    <property type="match status" value="1"/>
</dbReference>
<feature type="binding site" evidence="9">
    <location>
        <begin position="400"/>
        <end position="403"/>
    </location>
    <ligand>
        <name>ATP</name>
        <dbReference type="ChEBI" id="CHEBI:30616"/>
    </ligand>
</feature>
<dbReference type="KEGG" id="abri:DFR85_06665"/>
<feature type="binding site" evidence="9">
    <location>
        <position position="355"/>
    </location>
    <ligand>
        <name>L-aspartate</name>
        <dbReference type="ChEBI" id="CHEBI:29991"/>
    </ligand>
</feature>
<evidence type="ECO:0000256" key="4">
    <source>
        <dbReference type="ARBA" id="ARBA00022598"/>
    </source>
</evidence>
<dbReference type="InterPro" id="IPR012340">
    <property type="entry name" value="NA-bd_OB-fold"/>
</dbReference>
<dbReference type="GO" id="GO:0003723">
    <property type="term" value="F:RNA binding"/>
    <property type="evidence" value="ECO:0007669"/>
    <property type="project" value="TreeGrafter"/>
</dbReference>
<feature type="region of interest" description="Aspartate" evidence="9">
    <location>
        <begin position="189"/>
        <end position="192"/>
    </location>
</feature>
<dbReference type="PANTHER" id="PTHR43450:SF1">
    <property type="entry name" value="ASPARTATE--TRNA LIGASE, CYTOPLASMIC"/>
    <property type="match status" value="1"/>
</dbReference>
<dbReference type="GO" id="GO:0000287">
    <property type="term" value="F:magnesium ion binding"/>
    <property type="evidence" value="ECO:0007669"/>
    <property type="project" value="UniProtKB-UniRule"/>
</dbReference>
<dbReference type="PRINTS" id="PR01042">
    <property type="entry name" value="TRNASYNTHASP"/>
</dbReference>
<keyword evidence="6 9" id="KW-0067">ATP-binding</keyword>
<feature type="binding site" evidence="9">
    <location>
        <position position="352"/>
    </location>
    <ligand>
        <name>Mg(2+)</name>
        <dbReference type="ChEBI" id="CHEBI:18420"/>
        <label>2</label>
    </ligand>
</feature>
<dbReference type="SUPFAM" id="SSF50249">
    <property type="entry name" value="Nucleic acid-binding proteins"/>
    <property type="match status" value="1"/>
</dbReference>
<dbReference type="GO" id="GO:0004815">
    <property type="term" value="F:aspartate-tRNA ligase activity"/>
    <property type="evidence" value="ECO:0007669"/>
    <property type="project" value="UniProtKB-UniRule"/>
</dbReference>
<name>A0A2U9IE57_9CREN</name>
<comment type="function">
    <text evidence="9">Aspartyl-tRNA synthetase with relaxed tRNA specificity since it is able to aspartylate not only its cognate tRNA(Asp) but also tRNA(Asn). Reaction proceeds in two steps: L-aspartate is first activated by ATP to form Asp-AMP and then transferred to the acceptor end of tRNA(Asp/Asn).</text>
</comment>
<feature type="binding site" evidence="9">
    <location>
        <begin position="210"/>
        <end position="212"/>
    </location>
    <ligand>
        <name>ATP</name>
        <dbReference type="ChEBI" id="CHEBI:30616"/>
    </ligand>
</feature>
<dbReference type="Gene3D" id="2.40.50.140">
    <property type="entry name" value="Nucleic acid-binding proteins"/>
    <property type="match status" value="1"/>
</dbReference>
<protein>
    <recommendedName>
        <fullName evidence="9">Aspartate--tRNA(Asp/Asn) ligase</fullName>
        <ecNumber evidence="9">6.1.1.23</ecNumber>
    </recommendedName>
    <alternativeName>
        <fullName evidence="9">Aspartyl-tRNA synthetase</fullName>
        <shortName evidence="9">AspRS</shortName>
    </alternativeName>
    <alternativeName>
        <fullName evidence="9">Non-discriminating aspartyl-tRNA synthetase</fullName>
        <shortName evidence="9">ND-AspRS</shortName>
    </alternativeName>
</protein>
<dbReference type="CDD" id="cd00776">
    <property type="entry name" value="AsxRS_core"/>
    <property type="match status" value="1"/>
</dbReference>
<feature type="binding site" evidence="9">
    <location>
        <position position="167"/>
    </location>
    <ligand>
        <name>L-aspartate</name>
        <dbReference type="ChEBI" id="CHEBI:29991"/>
    </ligand>
</feature>
<proteinExistence type="inferred from homology"/>
<dbReference type="InterPro" id="IPR004523">
    <property type="entry name" value="Asp-tRNA_synthase_2"/>
</dbReference>
<feature type="binding site" evidence="9">
    <location>
        <position position="359"/>
    </location>
    <ligand>
        <name>L-aspartate</name>
        <dbReference type="ChEBI" id="CHEBI:29991"/>
    </ligand>
</feature>
<evidence type="ECO:0000259" key="10">
    <source>
        <dbReference type="PROSITE" id="PS50862"/>
    </source>
</evidence>
<sequence>MLRTHFINQIVPQMEGKEITLAGWVHLVRDLGGKKFLILRDKTGLGQIVIDKNSNSFQVAKDLTQESTIMVRGIVKADNRAPNGVEIHAIEVIPLSIAKSPLPLDVSDKVKADLDTRLKERLLDLRRLEMQAVIKIQNNVVKSFRETLYNEGFTEIFTPKIIATATEGGAQLFPVIYFGKEAFLAQSPQLYKELLAGAVERVFEIAPAWRAEESDTPYHLAEFVSMDVEMAFADYNDIMNIIENLIVNMVQYVKKYNENELKTLNYELPEISKPIKRITYSDAIEMLQSKGTNIKFGDDIGTPELRILNKELGQDLYFITEWPALARPFYTKRKDDNPEISESFDLIFRWLELVSGSTRNYRREVLEKELKARGLNPINFEFFIKWFDYGMPPHAGFGMGLQRLMIMFTGLQNVKEISLFPRDKKRLVP</sequence>
<dbReference type="InterPro" id="IPR002312">
    <property type="entry name" value="Asp/Asn-tRNA-synth_IIb"/>
</dbReference>
<dbReference type="PROSITE" id="PS50862">
    <property type="entry name" value="AA_TRNA_LIGASE_II"/>
    <property type="match status" value="1"/>
</dbReference>
<evidence type="ECO:0000256" key="6">
    <source>
        <dbReference type="ARBA" id="ARBA00022840"/>
    </source>
</evidence>
<dbReference type="SUPFAM" id="SSF55681">
    <property type="entry name" value="Class II aaRS and biotin synthetases"/>
    <property type="match status" value="1"/>
</dbReference>
<accession>A0A2U9IE57</accession>
<comment type="similarity">
    <text evidence="2 9">Belongs to the class-II aminoacyl-tRNA synthetase family. Type 2 subfamily.</text>
</comment>
<keyword evidence="4 9" id="KW-0436">Ligase</keyword>
<dbReference type="AlphaFoldDB" id="A0A2U9IE57"/>
<evidence type="ECO:0000256" key="9">
    <source>
        <dbReference type="HAMAP-Rule" id="MF_02075"/>
    </source>
</evidence>
<keyword evidence="12" id="KW-1185">Reference proteome</keyword>
<dbReference type="GO" id="GO:0005829">
    <property type="term" value="C:cytosol"/>
    <property type="evidence" value="ECO:0007669"/>
    <property type="project" value="TreeGrafter"/>
</dbReference>
<dbReference type="Gene3D" id="3.30.930.10">
    <property type="entry name" value="Bira Bifunctional Protein, Domain 2"/>
    <property type="match status" value="1"/>
</dbReference>